<dbReference type="Gene3D" id="3.40.47.10">
    <property type="match status" value="1"/>
</dbReference>
<reference evidence="1" key="1">
    <citation type="submission" date="2018-06" db="EMBL/GenBank/DDBJ databases">
        <authorList>
            <person name="Zhirakovskaya E."/>
        </authorList>
    </citation>
    <scope>NUCLEOTIDE SEQUENCE</scope>
</reference>
<sequence>MRSATQKKSGNAVIIGHALKTSVGDQSFLTYGALIGNMGKSLPSSVYEQKEKTGAYKPVLVNQIDAMSDYVETDRIYSLLEESLNEMIAKYIDLMSGKRILICVLTPSTASLRGEFCDVDDWSEKLKEKNEFIAKCSLKLFPSNEANALTTLDRMKQVLADEKVDYIIYGGVDSLLDQGTSMELALQRKLQTVESPDGIVLGEAAGFILLKNADKLDENEQILASMTTCAVRADLKGETSQDLLQCINSVLQSESLTIDGVSSIYHTLGESYSSRLEWHRLAQQLWASEITEQQRIEIMLDESESSKFEKIRKTKEFPFYLTFGNIGAADIFIKVINACEAFQYAQAFSPHLDNDEENVVVCDTSLNDSRGALLLTKPQDIVTRVEIDINEQAVGLEEVL</sequence>
<evidence type="ECO:0000313" key="1">
    <source>
        <dbReference type="EMBL" id="VAW74078.1"/>
    </source>
</evidence>
<dbReference type="EMBL" id="UOFL01000050">
    <property type="protein sequence ID" value="VAW74078.1"/>
    <property type="molecule type" value="Genomic_DNA"/>
</dbReference>
<gene>
    <name evidence="1" type="ORF">MNBD_GAMMA12-2742</name>
</gene>
<organism evidence="1">
    <name type="scientific">hydrothermal vent metagenome</name>
    <dbReference type="NCBI Taxonomy" id="652676"/>
    <lineage>
        <taxon>unclassified sequences</taxon>
        <taxon>metagenomes</taxon>
        <taxon>ecological metagenomes</taxon>
    </lineage>
</organism>
<evidence type="ECO:0008006" key="2">
    <source>
        <dbReference type="Google" id="ProtNLM"/>
    </source>
</evidence>
<dbReference type="GO" id="GO:0016746">
    <property type="term" value="F:acyltransferase activity"/>
    <property type="evidence" value="ECO:0007669"/>
    <property type="project" value="InterPro"/>
</dbReference>
<accession>A0A3B0Y0A7</accession>
<dbReference type="AlphaFoldDB" id="A0A3B0Y0A7"/>
<proteinExistence type="predicted"/>
<protein>
    <recommendedName>
        <fullName evidence="2">Beta-ketoacyl synthase N-terminal domain-containing protein</fullName>
    </recommendedName>
</protein>
<dbReference type="InterPro" id="IPR016039">
    <property type="entry name" value="Thiolase-like"/>
</dbReference>
<name>A0A3B0Y0A7_9ZZZZ</name>